<dbReference type="PROSITE" id="PS51257">
    <property type="entry name" value="PROKAR_LIPOPROTEIN"/>
    <property type="match status" value="1"/>
</dbReference>
<evidence type="ECO:0000256" key="5">
    <source>
        <dbReference type="SAM" id="Phobius"/>
    </source>
</evidence>
<feature type="transmembrane region" description="Helical" evidence="5">
    <location>
        <begin position="383"/>
        <end position="402"/>
    </location>
</feature>
<dbReference type="InterPro" id="IPR036259">
    <property type="entry name" value="MFS_trans_sf"/>
</dbReference>
<reference evidence="8" key="1">
    <citation type="submission" date="2018-04" db="EMBL/GenBank/DDBJ databases">
        <title>WGS assembly of Panicum hallii.</title>
        <authorList>
            <person name="Lovell J."/>
            <person name="Jenkins J."/>
            <person name="Lowry D."/>
            <person name="Mamidi S."/>
            <person name="Sreedasyam A."/>
            <person name="Weng X."/>
            <person name="Barry K."/>
            <person name="Bonette J."/>
            <person name="Campitelli B."/>
            <person name="Daum C."/>
            <person name="Gordon S."/>
            <person name="Gould B."/>
            <person name="Lipzen A."/>
            <person name="Macqueen A."/>
            <person name="Palacio-Mejia J."/>
            <person name="Plott C."/>
            <person name="Shakirov E."/>
            <person name="Shu S."/>
            <person name="Yoshinaga Y."/>
            <person name="Zane M."/>
            <person name="Rokhsar D."/>
            <person name="Grimwood J."/>
            <person name="Schmutz J."/>
            <person name="Juenger T."/>
        </authorList>
    </citation>
    <scope>NUCLEOTIDE SEQUENCE [LARGE SCALE GENOMIC DNA]</scope>
    <source>
        <strain evidence="8">FIL2</strain>
    </source>
</reference>
<accession>A0A2T8IGL6</accession>
<keyword evidence="2 5" id="KW-0812">Transmembrane</keyword>
<dbReference type="PANTHER" id="PTHR21576:SF7">
    <property type="entry name" value="MAJOR FACILITATOR SUPERFAMILY PROTEIN"/>
    <property type="match status" value="1"/>
</dbReference>
<dbReference type="AlphaFoldDB" id="A0A2T8IGL6"/>
<dbReference type="EMBL" id="CM008051">
    <property type="protein sequence ID" value="PVH36809.1"/>
    <property type="molecule type" value="Genomic_DNA"/>
</dbReference>
<evidence type="ECO:0000256" key="1">
    <source>
        <dbReference type="ARBA" id="ARBA00004141"/>
    </source>
</evidence>
<comment type="subcellular location">
    <subcellularLocation>
        <location evidence="1">Membrane</location>
        <topology evidence="1">Multi-pass membrane protein</topology>
    </subcellularLocation>
</comment>
<evidence type="ECO:0000256" key="2">
    <source>
        <dbReference type="ARBA" id="ARBA00022692"/>
    </source>
</evidence>
<feature type="domain" description="NFD4 C-terminal" evidence="7">
    <location>
        <begin position="283"/>
        <end position="459"/>
    </location>
</feature>
<feature type="transmembrane region" description="Helical" evidence="5">
    <location>
        <begin position="342"/>
        <end position="371"/>
    </location>
</feature>
<dbReference type="PANTHER" id="PTHR21576">
    <property type="entry name" value="UNCHARACTERIZED NODULIN-LIKE PROTEIN"/>
    <property type="match status" value="1"/>
</dbReference>
<dbReference type="InterPro" id="IPR010658">
    <property type="entry name" value="Nodulin-like"/>
</dbReference>
<dbReference type="Pfam" id="PF23262">
    <property type="entry name" value="NFD4_C"/>
    <property type="match status" value="1"/>
</dbReference>
<dbReference type="Proteomes" id="UP000243499">
    <property type="component" value="Chromosome 6"/>
</dbReference>
<dbReference type="Gramene" id="PVH36809">
    <property type="protein sequence ID" value="PVH36809"/>
    <property type="gene ID" value="PAHAL_6G172800"/>
</dbReference>
<gene>
    <name evidence="8" type="ORF">PAHAL_6G172800</name>
</gene>
<feature type="domain" description="Nodulin-like" evidence="6">
    <location>
        <begin position="20"/>
        <end position="171"/>
    </location>
</feature>
<dbReference type="Gene3D" id="1.20.1250.20">
    <property type="entry name" value="MFS general substrate transporter like domains"/>
    <property type="match status" value="1"/>
</dbReference>
<dbReference type="Pfam" id="PF06813">
    <property type="entry name" value="Nodulin-like"/>
    <property type="match status" value="1"/>
</dbReference>
<dbReference type="GO" id="GO:0016020">
    <property type="term" value="C:membrane"/>
    <property type="evidence" value="ECO:0007669"/>
    <property type="project" value="UniProtKB-SubCell"/>
</dbReference>
<proteinExistence type="predicted"/>
<keyword evidence="3 5" id="KW-1133">Transmembrane helix</keyword>
<feature type="transmembrane region" description="Helical" evidence="5">
    <location>
        <begin position="127"/>
        <end position="146"/>
    </location>
</feature>
<evidence type="ECO:0000256" key="4">
    <source>
        <dbReference type="ARBA" id="ARBA00023136"/>
    </source>
</evidence>
<dbReference type="SUPFAM" id="SSF103473">
    <property type="entry name" value="MFS general substrate transporter"/>
    <property type="match status" value="1"/>
</dbReference>
<evidence type="ECO:0000259" key="6">
    <source>
        <dbReference type="Pfam" id="PF06813"/>
    </source>
</evidence>
<name>A0A2T8IGL6_9POAL</name>
<organism evidence="8">
    <name type="scientific">Panicum hallii</name>
    <dbReference type="NCBI Taxonomy" id="206008"/>
    <lineage>
        <taxon>Eukaryota</taxon>
        <taxon>Viridiplantae</taxon>
        <taxon>Streptophyta</taxon>
        <taxon>Embryophyta</taxon>
        <taxon>Tracheophyta</taxon>
        <taxon>Spermatophyta</taxon>
        <taxon>Magnoliopsida</taxon>
        <taxon>Liliopsida</taxon>
        <taxon>Poales</taxon>
        <taxon>Poaceae</taxon>
        <taxon>PACMAD clade</taxon>
        <taxon>Panicoideae</taxon>
        <taxon>Panicodae</taxon>
        <taxon>Paniceae</taxon>
        <taxon>Panicinae</taxon>
        <taxon>Panicum</taxon>
        <taxon>Panicum sect. Panicum</taxon>
    </lineage>
</organism>
<feature type="transmembrane region" description="Helical" evidence="5">
    <location>
        <begin position="20"/>
        <end position="48"/>
    </location>
</feature>
<evidence type="ECO:0000256" key="3">
    <source>
        <dbReference type="ARBA" id="ARBA00022989"/>
    </source>
</evidence>
<keyword evidence="4 5" id="KW-0472">Membrane</keyword>
<feature type="transmembrane region" description="Helical" evidence="5">
    <location>
        <begin position="319"/>
        <end position="336"/>
    </location>
</feature>
<feature type="transmembrane region" description="Helical" evidence="5">
    <location>
        <begin position="436"/>
        <end position="455"/>
    </location>
</feature>
<protein>
    <submittedName>
        <fullName evidence="8">Uncharacterized protein</fullName>
    </submittedName>
</protein>
<feature type="transmembrane region" description="Helical" evidence="5">
    <location>
        <begin position="152"/>
        <end position="170"/>
    </location>
</feature>
<evidence type="ECO:0000259" key="7">
    <source>
        <dbReference type="Pfam" id="PF23262"/>
    </source>
</evidence>
<dbReference type="InterPro" id="IPR056555">
    <property type="entry name" value="NFD4_C"/>
</dbReference>
<evidence type="ECO:0000313" key="8">
    <source>
        <dbReference type="EMBL" id="PVH36809.1"/>
    </source>
</evidence>
<feature type="transmembrane region" description="Helical" evidence="5">
    <location>
        <begin position="86"/>
        <end position="107"/>
    </location>
</feature>
<feature type="transmembrane region" description="Helical" evidence="5">
    <location>
        <begin position="55"/>
        <end position="74"/>
    </location>
</feature>
<sequence length="478" mass="51319">MRFIAIFLINLPNSDSYVALQVFLVCLVAGCSICWFNTVCFVLCILSFSASNRPLALSLSISFNGLSTAFYTLFANAFSPTSPSVYLLLNAILPLAASILALPAILLCHTHDSHLQSVPKYDRHTFLGLNILAFITGIYLVVFGSLNTTRSAAWVILTGAMVLLALPLIIPACSSCSYVDTHSIDSASHHDDPHKPLLVGNNLQNESNAVMEKAMEQQLQGSSGGTILDKGHLVVLGEEHSAKRLIEPPGGTSGSTTQPTSAEQLLAWYTATTWGRLHSHCTSSHSSPCYLLSTHPSPSLVLFSALPDFLHRKVSLARTGWLAAALVPMPMAFFLTRKQQDGSILAVGTALIGLSSGFIFAAAVSVTSELFGPNSIGVNHNILITNILLGSLLYGQIAALVYDANGQRMRVTDNRTGMIDTMIVCMGVKCCYSATFFMWGCITLLGLASSIVLFIRTKPAYANTASRSSCKHLHQVSS</sequence>